<dbReference type="Proteomes" id="UP000234681">
    <property type="component" value="Chromosome 6"/>
</dbReference>
<reference evidence="2" key="1">
    <citation type="submission" date="2005-09" db="EMBL/GenBank/DDBJ databases">
        <authorList>
            <person name="Mural R.J."/>
            <person name="Li P.W."/>
            <person name="Adams M.D."/>
            <person name="Amanatides P.G."/>
            <person name="Baden-Tillson H."/>
            <person name="Barnstead M."/>
            <person name="Chin S.H."/>
            <person name="Dew I."/>
            <person name="Evans C.A."/>
            <person name="Ferriera S."/>
            <person name="Flanigan M."/>
            <person name="Fosler C."/>
            <person name="Glodek A."/>
            <person name="Gu Z."/>
            <person name="Holt R.A."/>
            <person name="Jennings D."/>
            <person name="Kraft C.L."/>
            <person name="Lu F."/>
            <person name="Nguyen T."/>
            <person name="Nusskern D.R."/>
            <person name="Pfannkoch C.M."/>
            <person name="Sitter C."/>
            <person name="Sutton G.G."/>
            <person name="Venter J.C."/>
            <person name="Wang Z."/>
            <person name="Woodage T."/>
            <person name="Zheng X.H."/>
            <person name="Zhong F."/>
        </authorList>
    </citation>
    <scope>NUCLEOTIDE SEQUENCE [LARGE SCALE GENOMIC DNA]</scope>
    <source>
        <strain>BN</strain>
        <strain evidence="2">Sprague-Dawley</strain>
    </source>
</reference>
<evidence type="ECO:0000313" key="1">
    <source>
        <dbReference type="EMBL" id="EDM03475.1"/>
    </source>
</evidence>
<accession>A6HBS0</accession>
<protein>
    <submittedName>
        <fullName evidence="1">RCG61837</fullName>
    </submittedName>
</protein>
<dbReference type="EMBL" id="CH473947">
    <property type="protein sequence ID" value="EDM03475.1"/>
    <property type="molecule type" value="Genomic_DNA"/>
</dbReference>
<name>A6HBS0_RAT</name>
<organism evidence="1 2">
    <name type="scientific">Rattus norvegicus</name>
    <name type="common">Rat</name>
    <dbReference type="NCBI Taxonomy" id="10116"/>
    <lineage>
        <taxon>Eukaryota</taxon>
        <taxon>Metazoa</taxon>
        <taxon>Chordata</taxon>
        <taxon>Craniata</taxon>
        <taxon>Vertebrata</taxon>
        <taxon>Euteleostomi</taxon>
        <taxon>Mammalia</taxon>
        <taxon>Eutheria</taxon>
        <taxon>Euarchontoglires</taxon>
        <taxon>Glires</taxon>
        <taxon>Rodentia</taxon>
        <taxon>Myomorpha</taxon>
        <taxon>Muroidea</taxon>
        <taxon>Muridae</taxon>
        <taxon>Murinae</taxon>
        <taxon>Rattus</taxon>
    </lineage>
</organism>
<sequence>MATKLCPQEGDSEVATVFLRSPSHTSFGVDLLRNAHVHSKRFQVYHLTLKDLLSILSWRSAEVQIISKSAMQCISCLLENREFHERQVMYQRIWSA</sequence>
<proteinExistence type="predicted"/>
<dbReference type="AlphaFoldDB" id="A6HBS0"/>
<evidence type="ECO:0000313" key="2">
    <source>
        <dbReference type="Proteomes" id="UP000234681"/>
    </source>
</evidence>
<gene>
    <name evidence="1" type="ORF">rCG_61837</name>
</gene>